<reference evidence="2" key="1">
    <citation type="submission" date="2025-08" db="UniProtKB">
        <authorList>
            <consortium name="RefSeq"/>
        </authorList>
    </citation>
    <scope>IDENTIFICATION</scope>
</reference>
<dbReference type="STRING" id="4097.A0A1S4CMX5"/>
<dbReference type="RefSeq" id="XP_016502627.1">
    <property type="nucleotide sequence ID" value="XM_016647141.1"/>
</dbReference>
<gene>
    <name evidence="2" type="primary">LOC107820800</name>
</gene>
<organism evidence="2">
    <name type="scientific">Nicotiana tabacum</name>
    <name type="common">Common tobacco</name>
    <dbReference type="NCBI Taxonomy" id="4097"/>
    <lineage>
        <taxon>Eukaryota</taxon>
        <taxon>Viridiplantae</taxon>
        <taxon>Streptophyta</taxon>
        <taxon>Embryophyta</taxon>
        <taxon>Tracheophyta</taxon>
        <taxon>Spermatophyta</taxon>
        <taxon>Magnoliopsida</taxon>
        <taxon>eudicotyledons</taxon>
        <taxon>Gunneridae</taxon>
        <taxon>Pentapetalae</taxon>
        <taxon>asterids</taxon>
        <taxon>lamiids</taxon>
        <taxon>Solanales</taxon>
        <taxon>Solanaceae</taxon>
        <taxon>Nicotianoideae</taxon>
        <taxon>Nicotianeae</taxon>
        <taxon>Nicotiana</taxon>
    </lineage>
</organism>
<sequence length="163" mass="19039">MPFYGAKGHRLLEKDVTFKFDEACLKAFEELKEKLVATPIIVAPDWYLSFEFMCDASDHAIGEVLAKRKDKMFYSIYYASKTLDELKNHEYAEEGGQIKETFPDEQLFSIIHDPDPWYADYTIYLPNDEEMHPEKEVELVLYNCHAYPYRVNYGGDRATAKVL</sequence>
<dbReference type="InterPro" id="IPR041577">
    <property type="entry name" value="RT_RNaseH_2"/>
</dbReference>
<dbReference type="OrthoDB" id="1406072at2759"/>
<accession>A0A1S4CMX5</accession>
<dbReference type="SUPFAM" id="SSF56672">
    <property type="entry name" value="DNA/RNA polymerases"/>
    <property type="match status" value="1"/>
</dbReference>
<feature type="domain" description="Reverse transcriptase/retrotransposon-derived protein RNase H-like" evidence="1">
    <location>
        <begin position="21"/>
        <end position="87"/>
    </location>
</feature>
<dbReference type="AlphaFoldDB" id="A0A1S4CMX5"/>
<evidence type="ECO:0000313" key="2">
    <source>
        <dbReference type="RefSeq" id="XP_016502627.1"/>
    </source>
</evidence>
<dbReference type="PANTHER" id="PTHR34072">
    <property type="entry name" value="ENZYMATIC POLYPROTEIN-RELATED"/>
    <property type="match status" value="1"/>
</dbReference>
<evidence type="ECO:0000259" key="1">
    <source>
        <dbReference type="Pfam" id="PF17919"/>
    </source>
</evidence>
<dbReference type="PANTHER" id="PTHR34072:SF58">
    <property type="entry name" value="DNA (CYTOSINE-5-)-METHYLTRANSFERASE"/>
    <property type="match status" value="1"/>
</dbReference>
<dbReference type="InterPro" id="IPR043502">
    <property type="entry name" value="DNA/RNA_pol_sf"/>
</dbReference>
<protein>
    <recommendedName>
        <fullName evidence="1">Reverse transcriptase/retrotransposon-derived protein RNase H-like domain-containing protein</fullName>
    </recommendedName>
</protein>
<proteinExistence type="predicted"/>
<dbReference type="PaxDb" id="4097-A0A1S4CMX5"/>
<dbReference type="Pfam" id="PF17919">
    <property type="entry name" value="RT_RNaseH_2"/>
    <property type="match status" value="1"/>
</dbReference>
<dbReference type="KEGG" id="nta:107820800"/>
<name>A0A1S4CMX5_TOBAC</name>